<evidence type="ECO:0000256" key="3">
    <source>
        <dbReference type="ARBA" id="ARBA00022801"/>
    </source>
</evidence>
<evidence type="ECO:0000313" key="6">
    <source>
        <dbReference type="EMBL" id="SDS90628.1"/>
    </source>
</evidence>
<accession>A0A1H1W044</accession>
<proteinExistence type="inferred from homology"/>
<organism evidence="6 7">
    <name type="scientific">Actinopolymorpha singaporensis</name>
    <dbReference type="NCBI Taxonomy" id="117157"/>
    <lineage>
        <taxon>Bacteria</taxon>
        <taxon>Bacillati</taxon>
        <taxon>Actinomycetota</taxon>
        <taxon>Actinomycetes</taxon>
        <taxon>Propionibacteriales</taxon>
        <taxon>Actinopolymorphaceae</taxon>
        <taxon>Actinopolymorpha</taxon>
    </lineage>
</organism>
<dbReference type="AlphaFoldDB" id="A0A1H1W044"/>
<evidence type="ECO:0000256" key="4">
    <source>
        <dbReference type="ARBA" id="ARBA00022833"/>
    </source>
</evidence>
<keyword evidence="2" id="KW-0479">Metal-binding</keyword>
<keyword evidence="4" id="KW-0862">Zinc</keyword>
<dbReference type="OrthoDB" id="9801445at2"/>
<evidence type="ECO:0000256" key="2">
    <source>
        <dbReference type="ARBA" id="ARBA00022723"/>
    </source>
</evidence>
<dbReference type="STRING" id="117157.SAMN04489717_4296"/>
<protein>
    <submittedName>
        <fullName evidence="6">Creatinine amidohydrolase</fullName>
    </submittedName>
</protein>
<reference evidence="6 7" key="1">
    <citation type="submission" date="2016-10" db="EMBL/GenBank/DDBJ databases">
        <authorList>
            <person name="de Groot N.N."/>
        </authorList>
    </citation>
    <scope>NUCLEOTIDE SEQUENCE [LARGE SCALE GENOMIC DNA]</scope>
    <source>
        <strain evidence="6 7">DSM 22024</strain>
    </source>
</reference>
<evidence type="ECO:0000256" key="5">
    <source>
        <dbReference type="ARBA" id="ARBA00024029"/>
    </source>
</evidence>
<dbReference type="GO" id="GO:0016811">
    <property type="term" value="F:hydrolase activity, acting on carbon-nitrogen (but not peptide) bonds, in linear amides"/>
    <property type="evidence" value="ECO:0007669"/>
    <property type="project" value="TreeGrafter"/>
</dbReference>
<evidence type="ECO:0000313" key="7">
    <source>
        <dbReference type="Proteomes" id="UP000198983"/>
    </source>
</evidence>
<dbReference type="PANTHER" id="PTHR35005:SF1">
    <property type="entry name" value="2-AMINO-5-FORMYLAMINO-6-RIBOSYLAMINOPYRIMIDIN-4(3H)-ONE 5'-MONOPHOSPHATE DEFORMYLASE"/>
    <property type="match status" value="1"/>
</dbReference>
<sequence length="245" mass="25548">MSVVRWQAQTRDQLTALLPEAMVVLPIGATEQHGPHLATGTDALLAETAATRAAELAAESASRTLVLAPTLPIGASDHHLPFGGTLSLRPETLLALLLDVARSVADCGGRRLVIVNGHGGNRGICSAAAAAASVRSPITVGYVDYWDGAADADLGGTPLPGHAGGFETSLVLAVDPELVDERAPRTHVPTIPAVPGVEIQRQASWHEQDGYTDDPAKADAAQGREWLDHLVRRLAGRLVDLAASI</sequence>
<dbReference type="GO" id="GO:0009231">
    <property type="term" value="P:riboflavin biosynthetic process"/>
    <property type="evidence" value="ECO:0007669"/>
    <property type="project" value="TreeGrafter"/>
</dbReference>
<dbReference type="Proteomes" id="UP000198983">
    <property type="component" value="Chromosome I"/>
</dbReference>
<dbReference type="EMBL" id="LT629732">
    <property type="protein sequence ID" value="SDS90628.1"/>
    <property type="molecule type" value="Genomic_DNA"/>
</dbReference>
<comment type="cofactor">
    <cofactor evidence="1">
        <name>Zn(2+)</name>
        <dbReference type="ChEBI" id="CHEBI:29105"/>
    </cofactor>
</comment>
<keyword evidence="3 6" id="KW-0378">Hydrolase</keyword>
<comment type="similarity">
    <text evidence="5">Belongs to the creatininase superfamily.</text>
</comment>
<keyword evidence="7" id="KW-1185">Reference proteome</keyword>
<dbReference type="Pfam" id="PF02633">
    <property type="entry name" value="Creatininase"/>
    <property type="match status" value="1"/>
</dbReference>
<dbReference type="GO" id="GO:0046872">
    <property type="term" value="F:metal ion binding"/>
    <property type="evidence" value="ECO:0007669"/>
    <property type="project" value="UniProtKB-KW"/>
</dbReference>
<name>A0A1H1W044_9ACTN</name>
<gene>
    <name evidence="6" type="ORF">SAMN04489717_4296</name>
</gene>
<dbReference type="InterPro" id="IPR003785">
    <property type="entry name" value="Creatininase/forma_Hydrolase"/>
</dbReference>
<dbReference type="Gene3D" id="3.40.50.10310">
    <property type="entry name" value="Creatininase"/>
    <property type="match status" value="1"/>
</dbReference>
<dbReference type="RefSeq" id="WP_092655392.1">
    <property type="nucleotide sequence ID" value="NZ_LT629732.1"/>
</dbReference>
<dbReference type="SUPFAM" id="SSF102215">
    <property type="entry name" value="Creatininase"/>
    <property type="match status" value="1"/>
</dbReference>
<evidence type="ECO:0000256" key="1">
    <source>
        <dbReference type="ARBA" id="ARBA00001947"/>
    </source>
</evidence>
<dbReference type="PANTHER" id="PTHR35005">
    <property type="entry name" value="3-DEHYDRO-SCYLLO-INOSOSE HYDROLASE"/>
    <property type="match status" value="1"/>
</dbReference>
<dbReference type="InterPro" id="IPR024087">
    <property type="entry name" value="Creatininase-like_sf"/>
</dbReference>